<feature type="region of interest" description="Disordered" evidence="1">
    <location>
        <begin position="259"/>
        <end position="279"/>
    </location>
</feature>
<dbReference type="Pfam" id="PF13151">
    <property type="entry name" value="DUF3990"/>
    <property type="match status" value="1"/>
</dbReference>
<dbReference type="HOGENOM" id="CLU_996720_0_0_9"/>
<proteinExistence type="predicted"/>
<reference evidence="2 3" key="1">
    <citation type="journal article" date="2011" name="Stand. Genomic Sci.">
        <title>Complete genome sequence of the thermophilic, hydrogen-oxidizing Bacillus tusciae type strain (T2) and reclassification in the new genus, Kyrpidia gen. nov. as Kyrpidia tusciae comb. nov. and emendation of the family Alicyclobacillaceae da Costa and Rainey, 2010.</title>
        <authorList>
            <person name="Klenk H.P."/>
            <person name="Lapidus A."/>
            <person name="Chertkov O."/>
            <person name="Copeland A."/>
            <person name="Del Rio T.G."/>
            <person name="Nolan M."/>
            <person name="Lucas S."/>
            <person name="Chen F."/>
            <person name="Tice H."/>
            <person name="Cheng J.F."/>
            <person name="Han C."/>
            <person name="Bruce D."/>
            <person name="Goodwin L."/>
            <person name="Pitluck S."/>
            <person name="Pati A."/>
            <person name="Ivanova N."/>
            <person name="Mavromatis K."/>
            <person name="Daum C."/>
            <person name="Chen A."/>
            <person name="Palaniappan K."/>
            <person name="Chang Y.J."/>
            <person name="Land M."/>
            <person name="Hauser L."/>
            <person name="Jeffries C.D."/>
            <person name="Detter J.C."/>
            <person name="Rohde M."/>
            <person name="Abt B."/>
            <person name="Pukall R."/>
            <person name="Goker M."/>
            <person name="Bristow J."/>
            <person name="Markowitz V."/>
            <person name="Hugenholtz P."/>
            <person name="Eisen J.A."/>
        </authorList>
    </citation>
    <scope>NUCLEOTIDE SEQUENCE [LARGE SCALE GENOMIC DNA]</scope>
    <source>
        <strain evidence="2 3">DSM 2912</strain>
    </source>
</reference>
<dbReference type="STRING" id="562970.Btus_2946"/>
<dbReference type="EMBL" id="CP002017">
    <property type="protein sequence ID" value="ADG07578.1"/>
    <property type="molecule type" value="Genomic_DNA"/>
</dbReference>
<name>D5WVN5_KYRT2</name>
<dbReference type="Proteomes" id="UP000002368">
    <property type="component" value="Chromosome"/>
</dbReference>
<sequence>MFFIPDRLYHGTTREAADQMVREGLINPGKWRSDTDFGPAFYVTTDFRRAFRWQKKLRKRAFLGIGAVVTLRVNRPALSNARIKCFHEPSKEWALYVWHHRARLCRDLCRGAHADVVCGPIADNNIAAWFDDHDNKMDEASIEAFRLFITSDVFGNRLPVSKPGFQIAFCSPALARDILKVETIRSPTPWRDKMNGEKYIARCMVEMYPSITFDEAIEWIREYERFLVTIMEHESGYSLAEAVVSWKQRGLTVEQLEEHARKVDAEPEPGEDGFAAAAH</sequence>
<gene>
    <name evidence="2" type="ordered locus">Btus_2946</name>
</gene>
<dbReference type="eggNOG" id="ENOG5030BF0">
    <property type="taxonomic scope" value="Bacteria"/>
</dbReference>
<dbReference type="KEGG" id="bts:Btus_2946"/>
<organism evidence="2 3">
    <name type="scientific">Kyrpidia tusciae (strain DSM 2912 / NBRC 15312 / T2)</name>
    <name type="common">Bacillus tusciae</name>
    <dbReference type="NCBI Taxonomy" id="562970"/>
    <lineage>
        <taxon>Bacteria</taxon>
        <taxon>Bacillati</taxon>
        <taxon>Bacillota</taxon>
        <taxon>Bacilli</taxon>
        <taxon>Bacillales</taxon>
        <taxon>Alicyclobacillaceae</taxon>
        <taxon>Kyrpidia</taxon>
    </lineage>
</organism>
<evidence type="ECO:0008006" key="4">
    <source>
        <dbReference type="Google" id="ProtNLM"/>
    </source>
</evidence>
<dbReference type="InterPro" id="IPR025051">
    <property type="entry name" value="DUF3990"/>
</dbReference>
<dbReference type="AlphaFoldDB" id="D5WVN5"/>
<evidence type="ECO:0000313" key="3">
    <source>
        <dbReference type="Proteomes" id="UP000002368"/>
    </source>
</evidence>
<dbReference type="SUPFAM" id="SSF56399">
    <property type="entry name" value="ADP-ribosylation"/>
    <property type="match status" value="1"/>
</dbReference>
<accession>D5WVN5</accession>
<protein>
    <recommendedName>
        <fullName evidence="4">DUF3990 domain-containing protein</fullName>
    </recommendedName>
</protein>
<evidence type="ECO:0000313" key="2">
    <source>
        <dbReference type="EMBL" id="ADG07578.1"/>
    </source>
</evidence>
<keyword evidence="3" id="KW-1185">Reference proteome</keyword>
<evidence type="ECO:0000256" key="1">
    <source>
        <dbReference type="SAM" id="MobiDB-lite"/>
    </source>
</evidence>